<sequence>MKQSVPADVRRLEFTGVPVGRYALSVFHDENANQKLDTLVGIPKEGFGFSRNPVIRFGPPRFDKVSIELPSGFTRTSVRMQYLL</sequence>
<protein>
    <submittedName>
        <fullName evidence="1">DUF2141 domain-containing protein</fullName>
    </submittedName>
</protein>
<evidence type="ECO:0000313" key="1">
    <source>
        <dbReference type="EMBL" id="QNP44512.1"/>
    </source>
</evidence>
<accession>A0ABX6T3P7</accession>
<dbReference type="Pfam" id="PF09912">
    <property type="entry name" value="DUF2141"/>
    <property type="match status" value="1"/>
</dbReference>
<organism evidence="1 2">
    <name type="scientific">Sphingomonas daechungensis</name>
    <dbReference type="NCBI Taxonomy" id="1176646"/>
    <lineage>
        <taxon>Bacteria</taxon>
        <taxon>Pseudomonadati</taxon>
        <taxon>Pseudomonadota</taxon>
        <taxon>Alphaproteobacteria</taxon>
        <taxon>Sphingomonadales</taxon>
        <taxon>Sphingomonadaceae</taxon>
        <taxon>Sphingomonas</taxon>
    </lineage>
</organism>
<keyword evidence="2" id="KW-1185">Reference proteome</keyword>
<gene>
    <name evidence="1" type="ORF">H9L15_14545</name>
</gene>
<dbReference type="Proteomes" id="UP000516134">
    <property type="component" value="Chromosome"/>
</dbReference>
<name>A0ABX6T3P7_9SPHN</name>
<dbReference type="InterPro" id="IPR018673">
    <property type="entry name" value="DUF2141"/>
</dbReference>
<evidence type="ECO:0000313" key="2">
    <source>
        <dbReference type="Proteomes" id="UP000516134"/>
    </source>
</evidence>
<proteinExistence type="predicted"/>
<dbReference type="EMBL" id="CP060780">
    <property type="protein sequence ID" value="QNP44512.1"/>
    <property type="molecule type" value="Genomic_DNA"/>
</dbReference>
<reference evidence="1 2" key="1">
    <citation type="submission" date="2020-08" db="EMBL/GenBank/DDBJ databases">
        <title>Genome sequence of Sphingomonas daechungensis KACC 18115T.</title>
        <authorList>
            <person name="Hyun D.-W."/>
            <person name="Bae J.-W."/>
        </authorList>
    </citation>
    <scope>NUCLEOTIDE SEQUENCE [LARGE SCALE GENOMIC DNA]</scope>
    <source>
        <strain evidence="1 2">KACC 18115</strain>
    </source>
</reference>